<dbReference type="SMART" id="SM00320">
    <property type="entry name" value="WD40"/>
    <property type="match status" value="2"/>
</dbReference>
<proteinExistence type="predicted"/>
<accession>A0A814H4X5</accession>
<sequence length="569" mass="65712">MIVKVFSFLFILYEKIIMERTIGILSGSSAGNLILWNKTKEIIKYNISQKVYAVDSAFDFFLTATQDRKIKYWNLFSQQKIAESNILSDQPKSLLIINKKFCLVGFTETLVFVYLPEMKEIRKINSSSLGEIISLKLIENKAVLIGSLNKGISYLSLTTEKIRKLNGQTISKTSAFDILDRNIAVAGLILRFNTFSFNVICSYYLNKYYKLEKNKCAQVSNEVNVIKIINSKFLVFGLNENKIGRWDLKYDYVKTISSNSRVHSIEFFDMNTFLTGDDNGKIKIWDMENFNVKNMISSSGTILVLKNIDLNFEKRDFYFDEFDPYSFNETETFQEYEEFVESSSGNYSDLIYDDLNEQYEEIFTSIEHDLTTEQLLLENRSTYTEINNNLSLTREIDQNEYYINLSNDIKMIIILMKSKYDLNDCLSNCSGNGKCKKVNNLKFKCECFENFAGSNCAINTLPCWSNPCLNNGTCINDILNSSFTCNCQNDLYFGLNCELKKDICFNETCSKNGYCYEEKNKATCKCFGKYTGEKCQYESSEMLIIKNTIRISSICLSTVSRMLPKNQKY</sequence>
<dbReference type="AlphaFoldDB" id="A0A814H4X5"/>
<dbReference type="Pfam" id="PF00400">
    <property type="entry name" value="WD40"/>
    <property type="match status" value="1"/>
</dbReference>
<feature type="disulfide bond" evidence="4">
    <location>
        <begin position="468"/>
        <end position="485"/>
    </location>
</feature>
<dbReference type="Pfam" id="PF00008">
    <property type="entry name" value="EGF"/>
    <property type="match status" value="1"/>
</dbReference>
<gene>
    <name evidence="6" type="ORF">OXX778_LOCUS16615</name>
</gene>
<dbReference type="InterPro" id="IPR051022">
    <property type="entry name" value="Notch_Cell-Fate_Det"/>
</dbReference>
<dbReference type="PROSITE" id="PS50026">
    <property type="entry name" value="EGF_3"/>
    <property type="match status" value="3"/>
</dbReference>
<feature type="domain" description="EGF-like" evidence="5">
    <location>
        <begin position="421"/>
        <end position="457"/>
    </location>
</feature>
<evidence type="ECO:0000259" key="5">
    <source>
        <dbReference type="PROSITE" id="PS50026"/>
    </source>
</evidence>
<dbReference type="SUPFAM" id="SSF50978">
    <property type="entry name" value="WD40 repeat-like"/>
    <property type="match status" value="1"/>
</dbReference>
<dbReference type="OrthoDB" id="6130531at2759"/>
<keyword evidence="2" id="KW-0677">Repeat</keyword>
<dbReference type="SUPFAM" id="SSF57196">
    <property type="entry name" value="EGF/Laminin"/>
    <property type="match status" value="2"/>
</dbReference>
<evidence type="ECO:0000256" key="1">
    <source>
        <dbReference type="ARBA" id="ARBA00022536"/>
    </source>
</evidence>
<dbReference type="PROSITE" id="PS00022">
    <property type="entry name" value="EGF_1"/>
    <property type="match status" value="2"/>
</dbReference>
<evidence type="ECO:0000256" key="4">
    <source>
        <dbReference type="PROSITE-ProRule" id="PRU00076"/>
    </source>
</evidence>
<dbReference type="InterPro" id="IPR015943">
    <property type="entry name" value="WD40/YVTN_repeat-like_dom_sf"/>
</dbReference>
<organism evidence="6 7">
    <name type="scientific">Brachionus calyciflorus</name>
    <dbReference type="NCBI Taxonomy" id="104777"/>
    <lineage>
        <taxon>Eukaryota</taxon>
        <taxon>Metazoa</taxon>
        <taxon>Spiralia</taxon>
        <taxon>Gnathifera</taxon>
        <taxon>Rotifera</taxon>
        <taxon>Eurotatoria</taxon>
        <taxon>Monogononta</taxon>
        <taxon>Pseudotrocha</taxon>
        <taxon>Ploima</taxon>
        <taxon>Brachionidae</taxon>
        <taxon>Brachionus</taxon>
    </lineage>
</organism>
<evidence type="ECO:0000313" key="7">
    <source>
        <dbReference type="Proteomes" id="UP000663879"/>
    </source>
</evidence>
<dbReference type="InterPro" id="IPR000742">
    <property type="entry name" value="EGF"/>
</dbReference>
<dbReference type="InterPro" id="IPR036322">
    <property type="entry name" value="WD40_repeat_dom_sf"/>
</dbReference>
<evidence type="ECO:0000256" key="2">
    <source>
        <dbReference type="ARBA" id="ARBA00022737"/>
    </source>
</evidence>
<evidence type="ECO:0000313" key="6">
    <source>
        <dbReference type="EMBL" id="CAF1005187.1"/>
    </source>
</evidence>
<keyword evidence="3 4" id="KW-1015">Disulfide bond</keyword>
<dbReference type="PANTHER" id="PTHR24049">
    <property type="entry name" value="CRUMBS FAMILY MEMBER"/>
    <property type="match status" value="1"/>
</dbReference>
<dbReference type="Gene3D" id="2.130.10.10">
    <property type="entry name" value="YVTN repeat-like/Quinoprotein amine dehydrogenase"/>
    <property type="match status" value="2"/>
</dbReference>
<comment type="caution">
    <text evidence="4">Lacks conserved residue(s) required for the propagation of feature annotation.</text>
</comment>
<feature type="domain" description="EGF-like" evidence="5">
    <location>
        <begin position="500"/>
        <end position="536"/>
    </location>
</feature>
<dbReference type="Proteomes" id="UP000663879">
    <property type="component" value="Unassembled WGS sequence"/>
</dbReference>
<dbReference type="CDD" id="cd00054">
    <property type="entry name" value="EGF_CA"/>
    <property type="match status" value="1"/>
</dbReference>
<keyword evidence="1 4" id="KW-0245">EGF-like domain</keyword>
<feature type="domain" description="EGF-like" evidence="5">
    <location>
        <begin position="459"/>
        <end position="498"/>
    </location>
</feature>
<reference evidence="6" key="1">
    <citation type="submission" date="2021-02" db="EMBL/GenBank/DDBJ databases">
        <authorList>
            <person name="Nowell W R."/>
        </authorList>
    </citation>
    <scope>NUCLEOTIDE SEQUENCE</scope>
    <source>
        <strain evidence="6">Ploen Becks lab</strain>
    </source>
</reference>
<keyword evidence="7" id="KW-1185">Reference proteome</keyword>
<comment type="caution">
    <text evidence="6">The sequence shown here is derived from an EMBL/GenBank/DDBJ whole genome shotgun (WGS) entry which is preliminary data.</text>
</comment>
<name>A0A814H4X5_9BILA</name>
<evidence type="ECO:0000256" key="3">
    <source>
        <dbReference type="ARBA" id="ARBA00023157"/>
    </source>
</evidence>
<feature type="disulfide bond" evidence="4">
    <location>
        <begin position="447"/>
        <end position="456"/>
    </location>
</feature>
<feature type="disulfide bond" evidence="4">
    <location>
        <begin position="526"/>
        <end position="535"/>
    </location>
</feature>
<dbReference type="EMBL" id="CAJNOC010003978">
    <property type="protein sequence ID" value="CAF1005187.1"/>
    <property type="molecule type" value="Genomic_DNA"/>
</dbReference>
<dbReference type="PANTHER" id="PTHR24049:SF35">
    <property type="entry name" value="EGF-LIKE DOMAIN-CONTAINING PROTEIN"/>
    <property type="match status" value="1"/>
</dbReference>
<dbReference type="SMART" id="SM00181">
    <property type="entry name" value="EGF"/>
    <property type="match status" value="3"/>
</dbReference>
<feature type="disulfide bond" evidence="4">
    <location>
        <begin position="425"/>
        <end position="435"/>
    </location>
</feature>
<dbReference type="Gene3D" id="2.10.25.10">
    <property type="entry name" value="Laminin"/>
    <property type="match status" value="1"/>
</dbReference>
<dbReference type="InterPro" id="IPR001680">
    <property type="entry name" value="WD40_rpt"/>
</dbReference>
<protein>
    <recommendedName>
        <fullName evidence="5">EGF-like domain-containing protein</fullName>
    </recommendedName>
</protein>